<dbReference type="AlphaFoldDB" id="A0AAW0YXI2"/>
<protein>
    <recommendedName>
        <fullName evidence="3">Glycosyl transferase CAP10 domain-containing protein</fullName>
    </recommendedName>
</protein>
<dbReference type="RefSeq" id="XP_066801778.1">
    <property type="nucleotide sequence ID" value="XM_066947364.1"/>
</dbReference>
<keyword evidence="2" id="KW-1133">Transmembrane helix</keyword>
<sequence length="793" mass="90409">MPLRSQTYIHIAPSSSRDAFTQLSSSCPTNASAQSQHQTHPSNYKDNQARTAAISRLALLRMAWSGNNNSESHSRHNRRLSAVLEEGAQGRHDDDGYDDAHKGRRRRRSFTVLLLGSYSHLLRRRTRRFIVYAFGIFFLYLTVFRLILNSTFHADLPAAGAASSGLKSKPTSRTLRDPPPRANLAGARARDHRPRAPLPPRLLSKRTRDHRVEGGLLKVNPESLVHPIYQLIRDARDEWDQKVARQSKTLKQAVAEYRRRYGRQPPKGFDKWWAYVCEHDVPLPDEYDQIHHDLLPFRALSPRDLNSRIDVASLLPDSYTLKVKRGSIRTLSTYDSQAIEGANERLEGQAALLRPIAQWLGDITVVYSVHDTATAVVGYDHKRELLEHVEEGEWFDEDDEIDMTLEGWAAACPFSSPIRIYSPLTSPPSILPNTSITHKSFISSHSSTMDLCSNPSLISLHGALAGKSPKVQPLTPIFSLSKTKLHSDVLGVPVEQWIDTKHLTDISWEDKTEDRLMWRGSNTGAYHSTETPWRISHRTRLLKMANMASSEHDLAEPHTNSGWDGVEARFGNEAGGPDFVEMLPSPRNMRSQQLKKGIQRHGWSEVNERYMDLAFTGSPLQCDVQDGTCEDLAYEFTWADPMTHEDALKYRYIVDVDGNAWSARFKRLLSSGSLIFKSSIMPEWWTDRIQPWVHYVPVQMDYSDLYDILGFFQGDLSFSGSELPLAREIATSGKEWASTHWRKEDMTAYVFRLYLEWGRLMAERRGDMDLVYEESMDWGNGSDRGHEHEEEEL</sequence>
<feature type="compositionally biased region" description="Low complexity" evidence="1">
    <location>
        <begin position="160"/>
        <end position="169"/>
    </location>
</feature>
<dbReference type="GeneID" id="92181523"/>
<comment type="caution">
    <text evidence="4">The sequence shown here is derived from an EMBL/GenBank/DDBJ whole genome shotgun (WGS) entry which is preliminary data.</text>
</comment>
<gene>
    <name evidence="4" type="ORF">IAR55_004265</name>
</gene>
<evidence type="ECO:0000313" key="5">
    <source>
        <dbReference type="Proteomes" id="UP001388673"/>
    </source>
</evidence>
<reference evidence="4 5" key="1">
    <citation type="journal article" date="2024" name="bioRxiv">
        <title>Comparative genomics of Cryptococcus and Kwoniella reveals pathogenesis evolution and contrasting karyotype dynamics via intercentromeric recombination or chromosome fusion.</title>
        <authorList>
            <person name="Coelho M.A."/>
            <person name="David-Palma M."/>
            <person name="Shea T."/>
            <person name="Bowers K."/>
            <person name="McGinley-Smith S."/>
            <person name="Mohammad A.W."/>
            <person name="Gnirke A."/>
            <person name="Yurkov A.M."/>
            <person name="Nowrousian M."/>
            <person name="Sun S."/>
            <person name="Cuomo C.A."/>
            <person name="Heitman J."/>
        </authorList>
    </citation>
    <scope>NUCLEOTIDE SEQUENCE [LARGE SCALE GENOMIC DNA]</scope>
    <source>
        <strain evidence="4 5">CBS 13917</strain>
    </source>
</reference>
<dbReference type="EMBL" id="JBCAWK010000008">
    <property type="protein sequence ID" value="KAK8850347.1"/>
    <property type="molecule type" value="Genomic_DNA"/>
</dbReference>
<evidence type="ECO:0000313" key="4">
    <source>
        <dbReference type="EMBL" id="KAK8850347.1"/>
    </source>
</evidence>
<name>A0AAW0YXI2_9TREE</name>
<keyword evidence="2" id="KW-0812">Transmembrane</keyword>
<dbReference type="PANTHER" id="PTHR12203">
    <property type="entry name" value="KDEL LYS-ASP-GLU-LEU CONTAINING - RELATED"/>
    <property type="match status" value="1"/>
</dbReference>
<feature type="domain" description="Glycosyl transferase CAP10" evidence="3">
    <location>
        <begin position="445"/>
        <end position="764"/>
    </location>
</feature>
<feature type="transmembrane region" description="Helical" evidence="2">
    <location>
        <begin position="129"/>
        <end position="148"/>
    </location>
</feature>
<keyword evidence="2" id="KW-0472">Membrane</keyword>
<keyword evidence="5" id="KW-1185">Reference proteome</keyword>
<dbReference type="Proteomes" id="UP001388673">
    <property type="component" value="Unassembled WGS sequence"/>
</dbReference>
<proteinExistence type="predicted"/>
<dbReference type="InterPro" id="IPR051091">
    <property type="entry name" value="O-Glucosyltr/Glycosyltrsf_90"/>
</dbReference>
<evidence type="ECO:0000256" key="2">
    <source>
        <dbReference type="SAM" id="Phobius"/>
    </source>
</evidence>
<dbReference type="KEGG" id="kne:92181523"/>
<evidence type="ECO:0000259" key="3">
    <source>
        <dbReference type="SMART" id="SM00672"/>
    </source>
</evidence>
<evidence type="ECO:0000256" key="1">
    <source>
        <dbReference type="SAM" id="MobiDB-lite"/>
    </source>
</evidence>
<feature type="region of interest" description="Disordered" evidence="1">
    <location>
        <begin position="20"/>
        <end position="47"/>
    </location>
</feature>
<dbReference type="SMART" id="SM00672">
    <property type="entry name" value="CAP10"/>
    <property type="match status" value="1"/>
</dbReference>
<accession>A0AAW0YXI2</accession>
<dbReference type="PANTHER" id="PTHR12203:SF118">
    <property type="entry name" value="BETA-1,2-XYLOSYLTRANSFERASE 1"/>
    <property type="match status" value="1"/>
</dbReference>
<dbReference type="Pfam" id="PF05686">
    <property type="entry name" value="Glyco_transf_90"/>
    <property type="match status" value="1"/>
</dbReference>
<feature type="region of interest" description="Disordered" evidence="1">
    <location>
        <begin position="160"/>
        <end position="201"/>
    </location>
</feature>
<organism evidence="4 5">
    <name type="scientific">Kwoniella newhampshirensis</name>
    <dbReference type="NCBI Taxonomy" id="1651941"/>
    <lineage>
        <taxon>Eukaryota</taxon>
        <taxon>Fungi</taxon>
        <taxon>Dikarya</taxon>
        <taxon>Basidiomycota</taxon>
        <taxon>Agaricomycotina</taxon>
        <taxon>Tremellomycetes</taxon>
        <taxon>Tremellales</taxon>
        <taxon>Cryptococcaceae</taxon>
        <taxon>Kwoniella</taxon>
    </lineage>
</organism>
<dbReference type="InterPro" id="IPR006598">
    <property type="entry name" value="CAP10"/>
</dbReference>